<sequence length="252" mass="29155">MLLSFSGRLEFSEPALVYEYPKNGSISQKRGIDSDGKSLSLSWKVRFKVAKDIANAITYLHTAFPRPIIHMKIQPSSIFLDKDIPKLGNFCYFLSIPKGKMYARIEEVHREYLHEVSCACGKVEFLDPDYYKTSIIMEHYDVYGFGIVLLALLTGQEAFDANRPEEREDIRSYVEDLVQKKRFNEIVDPKILEEEGEIYEEKELQLKAFLKLALGCNKEDKEERPLMIDIAKQLFKIEKSTRRTLGESVHSN</sequence>
<dbReference type="AlphaFoldDB" id="A0A2P5D2N3"/>
<evidence type="ECO:0000256" key="2">
    <source>
        <dbReference type="ARBA" id="ARBA00022840"/>
    </source>
</evidence>
<dbReference type="InterPro" id="IPR011009">
    <property type="entry name" value="Kinase-like_dom_sf"/>
</dbReference>
<keyword evidence="4" id="KW-0418">Kinase</keyword>
<evidence type="ECO:0000259" key="3">
    <source>
        <dbReference type="PROSITE" id="PS50011"/>
    </source>
</evidence>
<proteinExistence type="predicted"/>
<name>A0A2P5D2N3_PARAD</name>
<dbReference type="PANTHER" id="PTHR27005">
    <property type="entry name" value="WALL-ASSOCIATED RECEPTOR KINASE-LIKE 21"/>
    <property type="match status" value="1"/>
</dbReference>
<dbReference type="EMBL" id="JXTB01000070">
    <property type="protein sequence ID" value="PON67576.1"/>
    <property type="molecule type" value="Genomic_DNA"/>
</dbReference>
<feature type="domain" description="Protein kinase" evidence="3">
    <location>
        <begin position="1"/>
        <end position="252"/>
    </location>
</feature>
<dbReference type="OrthoDB" id="75710at2759"/>
<dbReference type="GO" id="GO:0005524">
    <property type="term" value="F:ATP binding"/>
    <property type="evidence" value="ECO:0007669"/>
    <property type="project" value="UniProtKB-KW"/>
</dbReference>
<dbReference type="InterPro" id="IPR000719">
    <property type="entry name" value="Prot_kinase_dom"/>
</dbReference>
<evidence type="ECO:0000313" key="5">
    <source>
        <dbReference type="Proteomes" id="UP000237105"/>
    </source>
</evidence>
<dbReference type="Gene3D" id="1.10.510.10">
    <property type="entry name" value="Transferase(Phosphotransferase) domain 1"/>
    <property type="match status" value="1"/>
</dbReference>
<dbReference type="Pfam" id="PF00069">
    <property type="entry name" value="Pkinase"/>
    <property type="match status" value="1"/>
</dbReference>
<keyword evidence="1" id="KW-0547">Nucleotide-binding</keyword>
<accession>A0A2P5D2N3</accession>
<protein>
    <submittedName>
        <fullName evidence="4">Tyrosine-protein kinase</fullName>
    </submittedName>
</protein>
<reference evidence="5" key="1">
    <citation type="submission" date="2016-06" db="EMBL/GenBank/DDBJ databases">
        <title>Parallel loss of symbiosis genes in relatives of nitrogen-fixing non-legume Parasponia.</title>
        <authorList>
            <person name="Van Velzen R."/>
            <person name="Holmer R."/>
            <person name="Bu F."/>
            <person name="Rutten L."/>
            <person name="Van Zeijl A."/>
            <person name="Liu W."/>
            <person name="Santuari L."/>
            <person name="Cao Q."/>
            <person name="Sharma T."/>
            <person name="Shen D."/>
            <person name="Roswanjaya Y."/>
            <person name="Wardhani T."/>
            <person name="Kalhor M.S."/>
            <person name="Jansen J."/>
            <person name="Van den Hoogen J."/>
            <person name="Gungor B."/>
            <person name="Hartog M."/>
            <person name="Hontelez J."/>
            <person name="Verver J."/>
            <person name="Yang W.-C."/>
            <person name="Schijlen E."/>
            <person name="Repin R."/>
            <person name="Schilthuizen M."/>
            <person name="Schranz E."/>
            <person name="Heidstra R."/>
            <person name="Miyata K."/>
            <person name="Fedorova E."/>
            <person name="Kohlen W."/>
            <person name="Bisseling T."/>
            <person name="Smit S."/>
            <person name="Geurts R."/>
        </authorList>
    </citation>
    <scope>NUCLEOTIDE SEQUENCE [LARGE SCALE GENOMIC DNA]</scope>
    <source>
        <strain evidence="5">cv. WU1-14</strain>
    </source>
</reference>
<organism evidence="4 5">
    <name type="scientific">Parasponia andersonii</name>
    <name type="common">Sponia andersonii</name>
    <dbReference type="NCBI Taxonomy" id="3476"/>
    <lineage>
        <taxon>Eukaryota</taxon>
        <taxon>Viridiplantae</taxon>
        <taxon>Streptophyta</taxon>
        <taxon>Embryophyta</taxon>
        <taxon>Tracheophyta</taxon>
        <taxon>Spermatophyta</taxon>
        <taxon>Magnoliopsida</taxon>
        <taxon>eudicotyledons</taxon>
        <taxon>Gunneridae</taxon>
        <taxon>Pentapetalae</taxon>
        <taxon>rosids</taxon>
        <taxon>fabids</taxon>
        <taxon>Rosales</taxon>
        <taxon>Cannabaceae</taxon>
        <taxon>Parasponia</taxon>
    </lineage>
</organism>
<dbReference type="PROSITE" id="PS50011">
    <property type="entry name" value="PROTEIN_KINASE_DOM"/>
    <property type="match status" value="1"/>
</dbReference>
<evidence type="ECO:0000313" key="4">
    <source>
        <dbReference type="EMBL" id="PON67576.1"/>
    </source>
</evidence>
<keyword evidence="2" id="KW-0067">ATP-binding</keyword>
<dbReference type="GO" id="GO:0004674">
    <property type="term" value="F:protein serine/threonine kinase activity"/>
    <property type="evidence" value="ECO:0007669"/>
    <property type="project" value="TreeGrafter"/>
</dbReference>
<comment type="caution">
    <text evidence="4">The sequence shown here is derived from an EMBL/GenBank/DDBJ whole genome shotgun (WGS) entry which is preliminary data.</text>
</comment>
<dbReference type="SUPFAM" id="SSF56112">
    <property type="entry name" value="Protein kinase-like (PK-like)"/>
    <property type="match status" value="1"/>
</dbReference>
<evidence type="ECO:0000256" key="1">
    <source>
        <dbReference type="ARBA" id="ARBA00022741"/>
    </source>
</evidence>
<dbReference type="Proteomes" id="UP000237105">
    <property type="component" value="Unassembled WGS sequence"/>
</dbReference>
<dbReference type="GO" id="GO:0005886">
    <property type="term" value="C:plasma membrane"/>
    <property type="evidence" value="ECO:0007669"/>
    <property type="project" value="TreeGrafter"/>
</dbReference>
<dbReference type="GO" id="GO:0007166">
    <property type="term" value="P:cell surface receptor signaling pathway"/>
    <property type="evidence" value="ECO:0007669"/>
    <property type="project" value="InterPro"/>
</dbReference>
<gene>
    <name evidence="4" type="ORF">PanWU01x14_102130</name>
</gene>
<dbReference type="PANTHER" id="PTHR27005:SF308">
    <property type="entry name" value="NON-FUNCTIONAL PSEUDOKINASE ZRK2-RELATED"/>
    <property type="match status" value="1"/>
</dbReference>
<keyword evidence="4" id="KW-0808">Transferase</keyword>
<dbReference type="InterPro" id="IPR045274">
    <property type="entry name" value="WAK-like"/>
</dbReference>
<keyword evidence="5" id="KW-1185">Reference proteome</keyword>